<proteinExistence type="predicted"/>
<evidence type="ECO:0000313" key="1">
    <source>
        <dbReference type="EMBL" id="JAD67034.1"/>
    </source>
</evidence>
<dbReference type="AlphaFoldDB" id="A0A0A9BSL6"/>
<reference evidence="1" key="1">
    <citation type="submission" date="2014-09" db="EMBL/GenBank/DDBJ databases">
        <authorList>
            <person name="Magalhaes I.L.F."/>
            <person name="Oliveira U."/>
            <person name="Santos F.R."/>
            <person name="Vidigal T.H.D.A."/>
            <person name="Brescovit A.D."/>
            <person name="Santos A.J."/>
        </authorList>
    </citation>
    <scope>NUCLEOTIDE SEQUENCE</scope>
    <source>
        <tissue evidence="1">Shoot tissue taken approximately 20 cm above the soil surface</tissue>
    </source>
</reference>
<sequence>MSLWFRVVYPCMLYIGPLDHSRLHQIVHPILTKPVGYCSPLTSLKQYK</sequence>
<name>A0A0A9BSL6_ARUDO</name>
<organism evidence="1">
    <name type="scientific">Arundo donax</name>
    <name type="common">Giant reed</name>
    <name type="synonym">Donax arundinaceus</name>
    <dbReference type="NCBI Taxonomy" id="35708"/>
    <lineage>
        <taxon>Eukaryota</taxon>
        <taxon>Viridiplantae</taxon>
        <taxon>Streptophyta</taxon>
        <taxon>Embryophyta</taxon>
        <taxon>Tracheophyta</taxon>
        <taxon>Spermatophyta</taxon>
        <taxon>Magnoliopsida</taxon>
        <taxon>Liliopsida</taxon>
        <taxon>Poales</taxon>
        <taxon>Poaceae</taxon>
        <taxon>PACMAD clade</taxon>
        <taxon>Arundinoideae</taxon>
        <taxon>Arundineae</taxon>
        <taxon>Arundo</taxon>
    </lineage>
</organism>
<reference evidence="1" key="2">
    <citation type="journal article" date="2015" name="Data Brief">
        <title>Shoot transcriptome of the giant reed, Arundo donax.</title>
        <authorList>
            <person name="Barrero R.A."/>
            <person name="Guerrero F.D."/>
            <person name="Moolhuijzen P."/>
            <person name="Goolsby J.A."/>
            <person name="Tidwell J."/>
            <person name="Bellgard S.E."/>
            <person name="Bellgard M.I."/>
        </authorList>
    </citation>
    <scope>NUCLEOTIDE SEQUENCE</scope>
    <source>
        <tissue evidence="1">Shoot tissue taken approximately 20 cm above the soil surface</tissue>
    </source>
</reference>
<accession>A0A0A9BSL6</accession>
<protein>
    <submittedName>
        <fullName evidence="1">Uncharacterized protein</fullName>
    </submittedName>
</protein>
<dbReference type="EMBL" id="GBRH01230861">
    <property type="protein sequence ID" value="JAD67034.1"/>
    <property type="molecule type" value="Transcribed_RNA"/>
</dbReference>